<dbReference type="EMBL" id="JBHLZU010000009">
    <property type="protein sequence ID" value="MFB9904330.1"/>
    <property type="molecule type" value="Genomic_DNA"/>
</dbReference>
<dbReference type="SUPFAM" id="SSF56801">
    <property type="entry name" value="Acetyl-CoA synthetase-like"/>
    <property type="match status" value="1"/>
</dbReference>
<dbReference type="InterPro" id="IPR020845">
    <property type="entry name" value="AMP-binding_CS"/>
</dbReference>
<dbReference type="PANTHER" id="PTHR22754:SF32">
    <property type="entry name" value="DISCO-INTERACTING PROTEIN 2"/>
    <property type="match status" value="1"/>
</dbReference>
<proteinExistence type="inferred from homology"/>
<dbReference type="PROSITE" id="PS00455">
    <property type="entry name" value="AMP_BINDING"/>
    <property type="match status" value="1"/>
</dbReference>
<dbReference type="Gene3D" id="3.30.300.30">
    <property type="match status" value="1"/>
</dbReference>
<evidence type="ECO:0000259" key="2">
    <source>
        <dbReference type="Pfam" id="PF00501"/>
    </source>
</evidence>
<sequence>MSELLRGWLDQPHPGRGVHLADDIGGWDHLGYAELASAAKRTATGLIADGVRPGDVVCVLMPTGFPCITGFFAVWAAGAAVCLIPPPAFVGEDDYVAHVGRILAQARPRLLVTSPELESFARRALSEADLAQEPWLHRESETEAELQPAGELALVQFTSGSSGTPRGVRVTWANLAANIELIRSWIDWRDGDQTASWLPLYHDMGLIGCLLTPVCGQGDLWLMRPVQFIRDPGRWLECFTFAQHTAAPPFAFDYLTRRVRPERLSTLDLSGWRSAIVGAEPIDPDALERFTELASPAGFSPTAYLPAYGLAEATLAVSAHTTDEAPPVIRPDSASLKFGETVVVEQKRRLGDPTSDDEGGWLVGCGRATGVRILDEDGAVLDEGRLGEIEVHGPSVAVGYRGGHEHASTRFVDDAVRTGDAGFVHEGQLYVLGRMGDSLKVRGRSVYVEDLEAKVSAATRMRRGRFAVVSTARSGIALFAEAADGGWIDDASTVLRNELGPDVAISIVIGSSGLIRKTSSGKPKRRHMWEQFQAGALTGARVAR</sequence>
<accession>A0ABV5ZTW0</accession>
<dbReference type="RefSeq" id="WP_377851532.1">
    <property type="nucleotide sequence ID" value="NZ_JBHLZU010000009.1"/>
</dbReference>
<name>A0ABV5ZTW0_9PSEU</name>
<dbReference type="Pfam" id="PF00501">
    <property type="entry name" value="AMP-binding"/>
    <property type="match status" value="1"/>
</dbReference>
<evidence type="ECO:0000313" key="4">
    <source>
        <dbReference type="Proteomes" id="UP001589693"/>
    </source>
</evidence>
<dbReference type="InterPro" id="IPR000873">
    <property type="entry name" value="AMP-dep_synth/lig_dom"/>
</dbReference>
<evidence type="ECO:0000313" key="3">
    <source>
        <dbReference type="EMBL" id="MFB9904330.1"/>
    </source>
</evidence>
<dbReference type="Gene3D" id="3.40.50.12780">
    <property type="entry name" value="N-terminal domain of ligase-like"/>
    <property type="match status" value="1"/>
</dbReference>
<dbReference type="InterPro" id="IPR042099">
    <property type="entry name" value="ANL_N_sf"/>
</dbReference>
<protein>
    <submittedName>
        <fullName evidence="3">AMP-binding protein</fullName>
    </submittedName>
</protein>
<keyword evidence="4" id="KW-1185">Reference proteome</keyword>
<reference evidence="3 4" key="1">
    <citation type="submission" date="2024-09" db="EMBL/GenBank/DDBJ databases">
        <authorList>
            <person name="Sun Q."/>
            <person name="Mori K."/>
        </authorList>
    </citation>
    <scope>NUCLEOTIDE SEQUENCE [LARGE SCALE GENOMIC DNA]</scope>
    <source>
        <strain evidence="3 4">TBRC 7907</strain>
    </source>
</reference>
<feature type="domain" description="AMP-dependent synthetase/ligase" evidence="2">
    <location>
        <begin position="22"/>
        <end position="400"/>
    </location>
</feature>
<evidence type="ECO:0000256" key="1">
    <source>
        <dbReference type="ARBA" id="ARBA00006432"/>
    </source>
</evidence>
<dbReference type="InterPro" id="IPR045851">
    <property type="entry name" value="AMP-bd_C_sf"/>
</dbReference>
<comment type="caution">
    <text evidence="3">The sequence shown here is derived from an EMBL/GenBank/DDBJ whole genome shotgun (WGS) entry which is preliminary data.</text>
</comment>
<gene>
    <name evidence="3" type="ORF">ACFFQA_10315</name>
</gene>
<dbReference type="PANTHER" id="PTHR22754">
    <property type="entry name" value="DISCO-INTERACTING PROTEIN 2 DIP2 -RELATED"/>
    <property type="match status" value="1"/>
</dbReference>
<comment type="similarity">
    <text evidence="1">Belongs to the ATP-dependent AMP-binding enzyme family.</text>
</comment>
<organism evidence="3 4">
    <name type="scientific">Allokutzneria oryzae</name>
    <dbReference type="NCBI Taxonomy" id="1378989"/>
    <lineage>
        <taxon>Bacteria</taxon>
        <taxon>Bacillati</taxon>
        <taxon>Actinomycetota</taxon>
        <taxon>Actinomycetes</taxon>
        <taxon>Pseudonocardiales</taxon>
        <taxon>Pseudonocardiaceae</taxon>
        <taxon>Allokutzneria</taxon>
    </lineage>
</organism>
<dbReference type="Proteomes" id="UP001589693">
    <property type="component" value="Unassembled WGS sequence"/>
</dbReference>